<organism evidence="1 2">
    <name type="scientific">Acrasis kona</name>
    <dbReference type="NCBI Taxonomy" id="1008807"/>
    <lineage>
        <taxon>Eukaryota</taxon>
        <taxon>Discoba</taxon>
        <taxon>Heterolobosea</taxon>
        <taxon>Tetramitia</taxon>
        <taxon>Eutetramitia</taxon>
        <taxon>Acrasidae</taxon>
        <taxon>Acrasis</taxon>
    </lineage>
</organism>
<dbReference type="PANTHER" id="PTHR23317:SF76">
    <property type="entry name" value="LD20667P"/>
    <property type="match status" value="1"/>
</dbReference>
<dbReference type="InterPro" id="IPR026791">
    <property type="entry name" value="DOCK"/>
</dbReference>
<dbReference type="AlphaFoldDB" id="A0AAW2Z8Y3"/>
<dbReference type="Proteomes" id="UP001431209">
    <property type="component" value="Unassembled WGS sequence"/>
</dbReference>
<dbReference type="GO" id="GO:0007264">
    <property type="term" value="P:small GTPase-mediated signal transduction"/>
    <property type="evidence" value="ECO:0007669"/>
    <property type="project" value="InterPro"/>
</dbReference>
<comment type="caution">
    <text evidence="1">The sequence shown here is derived from an EMBL/GenBank/DDBJ whole genome shotgun (WGS) entry which is preliminary data.</text>
</comment>
<protein>
    <submittedName>
        <fullName evidence="1">Dedicator of cytokinesis protein</fullName>
    </submittedName>
</protein>
<proteinExistence type="predicted"/>
<dbReference type="EMBL" id="JAOPGA020001138">
    <property type="protein sequence ID" value="KAL0485423.1"/>
    <property type="molecule type" value="Genomic_DNA"/>
</dbReference>
<accession>A0AAW2Z8Y3</accession>
<evidence type="ECO:0000313" key="1">
    <source>
        <dbReference type="EMBL" id="KAL0485423.1"/>
    </source>
</evidence>
<name>A0AAW2Z8Y3_9EUKA</name>
<dbReference type="GO" id="GO:0005085">
    <property type="term" value="F:guanyl-nucleotide exchange factor activity"/>
    <property type="evidence" value="ECO:0007669"/>
    <property type="project" value="InterPro"/>
</dbReference>
<sequence length="346" mass="40250">MADVLLGSATGTPRSFETFETYEDKLNQLSKQFPLSDEVLFFPENTVEIKREEKKREKGFVVVPSDADDPNLQEHIKECFNYFNQQDIKIIHPHKEYNKDPKIQEEKLSKKKYECDVSKKKKVENNFDILASEPQQKSPRSMAKDVDFQKESVSVGRNYIHKHMTNHLFRVYDMSTTSSEFEWDGGAERNICKRYKQKSFTSKIPIMLEIKKFTPLLFSKFGEIEPVFLTICLFDIAAKKRISENFYVDTNTDEIMTDIPTFSREKSVRVKRAVFNVSRRSADVVLFIQVSKILQGDEDSSTKAYTSIDSLKQEADVKKVEKDSTGFFNTFERIQTDGRLVDLQRV</sequence>
<evidence type="ECO:0000313" key="2">
    <source>
        <dbReference type="Proteomes" id="UP001431209"/>
    </source>
</evidence>
<keyword evidence="2" id="KW-1185">Reference proteome</keyword>
<dbReference type="PANTHER" id="PTHR23317">
    <property type="entry name" value="DEDICATOR OF CYTOKINESIS DOCK"/>
    <property type="match status" value="1"/>
</dbReference>
<reference evidence="1 2" key="1">
    <citation type="submission" date="2024-03" db="EMBL/GenBank/DDBJ databases">
        <title>The Acrasis kona genome and developmental transcriptomes reveal deep origins of eukaryotic multicellular pathways.</title>
        <authorList>
            <person name="Sheikh S."/>
            <person name="Fu C.-J."/>
            <person name="Brown M.W."/>
            <person name="Baldauf S.L."/>
        </authorList>
    </citation>
    <scope>NUCLEOTIDE SEQUENCE [LARGE SCALE GENOMIC DNA]</scope>
    <source>
        <strain evidence="1 2">ATCC MYA-3509</strain>
    </source>
</reference>
<gene>
    <name evidence="1" type="ORF">AKO1_011768</name>
</gene>